<dbReference type="Pfam" id="PF06296">
    <property type="entry name" value="RelE"/>
    <property type="match status" value="1"/>
</dbReference>
<comment type="caution">
    <text evidence="1">The sequence shown here is derived from an EMBL/GenBank/DDBJ whole genome shotgun (WGS) entry which is preliminary data.</text>
</comment>
<organism evidence="1 2">
    <name type="scientific">Rhodopseudomonas palustris</name>
    <dbReference type="NCBI Taxonomy" id="1076"/>
    <lineage>
        <taxon>Bacteria</taxon>
        <taxon>Pseudomonadati</taxon>
        <taxon>Pseudomonadota</taxon>
        <taxon>Alphaproteobacteria</taxon>
        <taxon>Hyphomicrobiales</taxon>
        <taxon>Nitrobacteraceae</taxon>
        <taxon>Rhodopseudomonas</taxon>
    </lineage>
</organism>
<accession>A0A933RWG1</accession>
<evidence type="ECO:0000313" key="1">
    <source>
        <dbReference type="EMBL" id="MBI5129926.1"/>
    </source>
</evidence>
<gene>
    <name evidence="1" type="ORF">HZA66_10825</name>
</gene>
<dbReference type="EMBL" id="JACRJB010000027">
    <property type="protein sequence ID" value="MBI5129926.1"/>
    <property type="molecule type" value="Genomic_DNA"/>
</dbReference>
<protein>
    <submittedName>
        <fullName evidence="1">Type II toxin-antitoxin system RelE/ParE family toxin</fullName>
    </submittedName>
</protein>
<proteinExistence type="predicted"/>
<name>A0A933RWG1_RHOPL</name>
<sequence>MRIFLTKPFARFVRRERIADRQLRESVERAERGLIDADLGAGVIKQRLARQGQGRSGGYRVLIAWRKTARAVFLFGFAKSARGNIDEDELATAREIAQIWLDADRRALARALADGIILEIANGDEEES</sequence>
<reference evidence="1" key="1">
    <citation type="submission" date="2020-07" db="EMBL/GenBank/DDBJ databases">
        <title>Huge and variable diversity of episymbiotic CPR bacteria and DPANN archaea in groundwater ecosystems.</title>
        <authorList>
            <person name="He C.Y."/>
            <person name="Keren R."/>
            <person name="Whittaker M."/>
            <person name="Farag I.F."/>
            <person name="Doudna J."/>
            <person name="Cate J.H.D."/>
            <person name="Banfield J.F."/>
        </authorList>
    </citation>
    <scope>NUCLEOTIDE SEQUENCE</scope>
    <source>
        <strain evidence="1">NC_groundwater_1818_Pr3_B-0.1um_66_35</strain>
    </source>
</reference>
<dbReference type="AlphaFoldDB" id="A0A933RWG1"/>
<dbReference type="Proteomes" id="UP000782519">
    <property type="component" value="Unassembled WGS sequence"/>
</dbReference>
<dbReference type="PIRSF" id="PIRSF018634">
    <property type="entry name" value="UCP018634"/>
    <property type="match status" value="1"/>
</dbReference>
<evidence type="ECO:0000313" key="2">
    <source>
        <dbReference type="Proteomes" id="UP000782519"/>
    </source>
</evidence>
<dbReference type="InterPro" id="IPR009387">
    <property type="entry name" value="HigB-2"/>
</dbReference>